<accession>A0AC35FNI3</accession>
<protein>
    <submittedName>
        <fullName evidence="2">Peptidase M20 dimerisation domain-containing protein</fullName>
    </submittedName>
</protein>
<reference evidence="2" key="1">
    <citation type="submission" date="2022-11" db="UniProtKB">
        <authorList>
            <consortium name="WormBaseParasite"/>
        </authorList>
    </citation>
    <scope>IDENTIFICATION</scope>
</reference>
<organism evidence="1 2">
    <name type="scientific">Panagrolaimus sp. PS1159</name>
    <dbReference type="NCBI Taxonomy" id="55785"/>
    <lineage>
        <taxon>Eukaryota</taxon>
        <taxon>Metazoa</taxon>
        <taxon>Ecdysozoa</taxon>
        <taxon>Nematoda</taxon>
        <taxon>Chromadorea</taxon>
        <taxon>Rhabditida</taxon>
        <taxon>Tylenchina</taxon>
        <taxon>Panagrolaimomorpha</taxon>
        <taxon>Panagrolaimoidea</taxon>
        <taxon>Panagrolaimidae</taxon>
        <taxon>Panagrolaimus</taxon>
    </lineage>
</organism>
<evidence type="ECO:0000313" key="1">
    <source>
        <dbReference type="Proteomes" id="UP000887580"/>
    </source>
</evidence>
<evidence type="ECO:0000313" key="2">
    <source>
        <dbReference type="WBParaSite" id="PS1159_v2.g19286.t1"/>
    </source>
</evidence>
<proteinExistence type="predicted"/>
<dbReference type="WBParaSite" id="PS1159_v2.g19286.t1">
    <property type="protein sequence ID" value="PS1159_v2.g19286.t1"/>
    <property type="gene ID" value="PS1159_v2.g19286"/>
</dbReference>
<name>A0AC35FNI3_9BILA</name>
<dbReference type="Proteomes" id="UP000887580">
    <property type="component" value="Unplaced"/>
</dbReference>
<sequence length="343" mass="38122">MEELIAAKDDISAFLIALMSIDSTTGKEGTLSFAIKEFLKHEGFNIILQPIPTHPQRFNILATFGQFEAPGPRVLFNTHLDTVPPFIPPKKDDENIYGRGSNDAKGQISAQIFALRRLIKDEPQIASQLGLLLVNFEANKFILKPDYLIVGEPTEMKFASIQKGAVKLKLKADGIAAHSGYPELGENAIEKLLDVLEDLRKHEWPSDPNHGETTMNIGLIEGGQALNALAESASASIFFRVTNSAKDLVETVKKIVKNRVEIEILGFNEPVILTKPPSPYETHPVAFNTDIPYFDYRNHLKGSFLFGPGSIKNAHSKKEFIPIKELEESVEVLVDLVKKILKR</sequence>